<reference evidence="1" key="1">
    <citation type="submission" date="2018-05" db="EMBL/GenBank/DDBJ databases">
        <authorList>
            <person name="Lanie J.A."/>
            <person name="Ng W.-L."/>
            <person name="Kazmierczak K.M."/>
            <person name="Andrzejewski T.M."/>
            <person name="Davidsen T.M."/>
            <person name="Wayne K.J."/>
            <person name="Tettelin H."/>
            <person name="Glass J.I."/>
            <person name="Rusch D."/>
            <person name="Podicherti R."/>
            <person name="Tsui H.-C.T."/>
            <person name="Winkler M.E."/>
        </authorList>
    </citation>
    <scope>NUCLEOTIDE SEQUENCE</scope>
</reference>
<gene>
    <name evidence="1" type="ORF">METZ01_LOCUS461884</name>
</gene>
<accession>A0A383AN90</accession>
<dbReference type="EMBL" id="UINC01193418">
    <property type="protein sequence ID" value="SVE09030.1"/>
    <property type="molecule type" value="Genomic_DNA"/>
</dbReference>
<proteinExistence type="predicted"/>
<dbReference type="InterPro" id="IPR013785">
    <property type="entry name" value="Aldolase_TIM"/>
</dbReference>
<organism evidence="1">
    <name type="scientific">marine metagenome</name>
    <dbReference type="NCBI Taxonomy" id="408172"/>
    <lineage>
        <taxon>unclassified sequences</taxon>
        <taxon>metagenomes</taxon>
        <taxon>ecological metagenomes</taxon>
    </lineage>
</organism>
<feature type="non-terminal residue" evidence="1">
    <location>
        <position position="41"/>
    </location>
</feature>
<dbReference type="AlphaFoldDB" id="A0A383AN90"/>
<protein>
    <submittedName>
        <fullName evidence="1">Uncharacterized protein</fullName>
    </submittedName>
</protein>
<name>A0A383AN90_9ZZZZ</name>
<dbReference type="SUPFAM" id="SSF51569">
    <property type="entry name" value="Aldolase"/>
    <property type="match status" value="1"/>
</dbReference>
<evidence type="ECO:0000313" key="1">
    <source>
        <dbReference type="EMBL" id="SVE09030.1"/>
    </source>
</evidence>
<sequence length="41" mass="4424">MILQIRACLDAGAHGLAMLGLATEVAKLTESERLQVLEWTA</sequence>
<dbReference type="Gene3D" id="3.20.20.70">
    <property type="entry name" value="Aldolase class I"/>
    <property type="match status" value="1"/>
</dbReference>